<feature type="region of interest" description="Disordered" evidence="2">
    <location>
        <begin position="1105"/>
        <end position="1128"/>
    </location>
</feature>
<dbReference type="CDD" id="cd06710">
    <property type="entry name" value="PDZ_RGS12-like"/>
    <property type="match status" value="1"/>
</dbReference>
<dbReference type="GO" id="GO:0007165">
    <property type="term" value="P:signal transduction"/>
    <property type="evidence" value="ECO:0007669"/>
    <property type="project" value="InterPro"/>
</dbReference>
<dbReference type="Gene3D" id="3.10.20.90">
    <property type="entry name" value="Phosphatidylinositol 3-kinase Catalytic Subunit, Chain A, domain 1"/>
    <property type="match status" value="2"/>
</dbReference>
<dbReference type="SUPFAM" id="SSF54236">
    <property type="entry name" value="Ubiquitin-like"/>
    <property type="match status" value="2"/>
</dbReference>
<dbReference type="SMART" id="SM00455">
    <property type="entry name" value="RBD"/>
    <property type="match status" value="2"/>
</dbReference>
<feature type="domain" description="RBD" evidence="6">
    <location>
        <begin position="998"/>
        <end position="1066"/>
    </location>
</feature>
<dbReference type="InterPro" id="IPR036034">
    <property type="entry name" value="PDZ_sf"/>
</dbReference>
<dbReference type="Pfam" id="PF02196">
    <property type="entry name" value="RBD"/>
    <property type="match status" value="1"/>
</dbReference>
<dbReference type="GO" id="GO:0005737">
    <property type="term" value="C:cytoplasm"/>
    <property type="evidence" value="ECO:0007669"/>
    <property type="project" value="TreeGrafter"/>
</dbReference>
<dbReference type="SUPFAM" id="SSF50156">
    <property type="entry name" value="PDZ domain-like"/>
    <property type="match status" value="1"/>
</dbReference>
<evidence type="ECO:0000259" key="6">
    <source>
        <dbReference type="PROSITE" id="PS50898"/>
    </source>
</evidence>
<dbReference type="InParanoid" id="A0A6J2YP69"/>
<dbReference type="Gene3D" id="1.10.167.10">
    <property type="entry name" value="Regulator of G-protein Signalling 4, domain 2"/>
    <property type="match status" value="1"/>
</dbReference>
<dbReference type="InterPro" id="IPR024066">
    <property type="entry name" value="RGS_subdom1/3"/>
</dbReference>
<dbReference type="PROSITE" id="PS50132">
    <property type="entry name" value="RGS"/>
    <property type="match status" value="1"/>
</dbReference>
<dbReference type="Pfam" id="PF00615">
    <property type="entry name" value="RGS"/>
    <property type="match status" value="1"/>
</dbReference>
<dbReference type="Gene3D" id="2.30.42.10">
    <property type="match status" value="1"/>
</dbReference>
<feature type="region of interest" description="Disordered" evidence="2">
    <location>
        <begin position="1204"/>
        <end position="1313"/>
    </location>
</feature>
<sequence>MKSVMMHPNRRRKKRPNYGLRTVEVVRGANGFGFTISGQQPCILSCIVNNSPADQSGLRAGDFLISVNGISVSKMAHDAVVNLIGNCPDPIKMTIAENYYSDSSDEELECGRVAGSRKPKYMHKPRPNRRIYKGVTIEPNDKNIDKLHNIIKPRLNNNVFNEDKNNQVQKCEALPNAVVIEDEAGPVEFKVLIGYLGTIEMPKQLLPNSRFQTVCSCIRKLRQEKRSPTAVLMTVLPTCLTLKNSGNNIIAIYPTNRVVYVSSTTDKDCRYFGLVTSAVCDNRNHNTSDLDISNSCHVFVIDPKIADHRVHQGKAENFKIHCTADPVSRSCLEFPQNALYIVNLIQTMYKLQGDSCRNDLNIPVMANSPQPSASSNSDSGIGYRDDCGNISDRILVVEFPTHRPIPVVNNNNRPQGIDGADLSLNALDSHQNNGAIAFELNNKCRPNNLALPAANNAEFKSVNNLNNIRAYDNIKNQFENPTALLQKQNNNVFKENNRLTCRALIPTISCAGKYGDVDNGQVYSEYPVDVFEDVTNSHCFESNEFKRSADNVSVQSSKSGDFGNLVNIFRIPFESRKSRKQAKIGNSCENLDNCQKSYHKLSPKVYGVPKANHSCEELNNVELYEDKFCYGSLQDLTSWSGHNRPQKNIAQSEPDVRIDRNVENDCDQHGAGGIDGNGTTEGPATWSTSFEKLLEDVVGLHAFAEFLKKEFSAENIYFWTACERYRRLKSHQERIAEAERIFRQHLGTGAPEAVNVDAQGRQTAEQGLVEGRPDLFDIAQKQIFNLMKFDSYPRFLKCQLYKQCLAGQGYTPKFDIRLSIQNPVYAISNTPSKLKKSLSNAEDRRGKSLLPWNRKNSNQRSKSRDRNNELASVQKSWDGVLSVPSNEDSKRFLSAEIHSSHSSLTSLDLASNQDLFKADSSSDSRTLLCRVLLSNGSTTVVQIKENETISQLVSRLLEKRGLSYSSFEVLTNKHPKPLDIAENSTQLAGCEVTVEQRVVFKLDLPNKKIISVKSKYTKNIVDVLRPILHKYKFSLEDVTVSKAGYPVDINLSVTTIDNARLNIQLKDGCEGSANQSVKTNNMKISKLDEITNKVFEGILQEKSDEGVFKPPRSDRGSVKSEDWGSEHSSGLFGKFLRRDSAVHEKKKKPVASSRVKTTEIEDTSGEGCQKKPLIAKLKAGANKLHVGASSESDELVEGLTRAQRRLEDQRGTEINFELPDFLKDKEDDRTNSSNPGPQDPQTKANHARNPKQNDQSHNYENQNVKIPAKTSPVKRQSPVKSAKVEGDSGAPKSDPPPLPPKPKIVPIKPPNWGQSGFYKAKDVPLGKHSEMFLEQPSSSFV</sequence>
<accession>A0A6J2YP69</accession>
<dbReference type="InterPro" id="IPR036305">
    <property type="entry name" value="RGS_sf"/>
</dbReference>
<dbReference type="InterPro" id="IPR046995">
    <property type="entry name" value="RGS10/12/14-like"/>
</dbReference>
<dbReference type="GO" id="GO:0005634">
    <property type="term" value="C:nucleus"/>
    <property type="evidence" value="ECO:0007669"/>
    <property type="project" value="TreeGrafter"/>
</dbReference>
<dbReference type="GeneID" id="115889285"/>
<feature type="domain" description="RBD" evidence="6">
    <location>
        <begin position="927"/>
        <end position="997"/>
    </location>
</feature>
<feature type="domain" description="RGS" evidence="5">
    <location>
        <begin position="689"/>
        <end position="805"/>
    </location>
</feature>
<dbReference type="InterPro" id="IPR044926">
    <property type="entry name" value="RGS_subdomain_2"/>
</dbReference>
<dbReference type="PRINTS" id="PR01301">
    <property type="entry name" value="RGSPROTEIN"/>
</dbReference>
<feature type="domain" description="PID" evidence="3">
    <location>
        <begin position="195"/>
        <end position="299"/>
    </location>
</feature>
<evidence type="ECO:0000313" key="8">
    <source>
        <dbReference type="RefSeq" id="XP_030765091.1"/>
    </source>
</evidence>
<dbReference type="SMART" id="SM00228">
    <property type="entry name" value="PDZ"/>
    <property type="match status" value="1"/>
</dbReference>
<feature type="compositionally biased region" description="Polar residues" evidence="2">
    <location>
        <begin position="1231"/>
        <end position="1264"/>
    </location>
</feature>
<evidence type="ECO:0000259" key="3">
    <source>
        <dbReference type="PROSITE" id="PS01179"/>
    </source>
</evidence>
<dbReference type="SUPFAM" id="SSF50729">
    <property type="entry name" value="PH domain-like"/>
    <property type="match status" value="1"/>
</dbReference>
<proteinExistence type="predicted"/>
<evidence type="ECO:0000256" key="1">
    <source>
        <dbReference type="ARBA" id="ARBA00022468"/>
    </source>
</evidence>
<feature type="region of interest" description="Disordered" evidence="2">
    <location>
        <begin position="1143"/>
        <end position="1166"/>
    </location>
</feature>
<dbReference type="InterPro" id="IPR029071">
    <property type="entry name" value="Ubiquitin-like_domsf"/>
</dbReference>
<dbReference type="InterPro" id="IPR011993">
    <property type="entry name" value="PH-like_dom_sf"/>
</dbReference>
<dbReference type="Gene3D" id="2.30.29.30">
    <property type="entry name" value="Pleckstrin-homology domain (PH domain)/Phosphotyrosine-binding domain (PTB)"/>
    <property type="match status" value="1"/>
</dbReference>
<evidence type="ECO:0000259" key="4">
    <source>
        <dbReference type="PROSITE" id="PS50106"/>
    </source>
</evidence>
<dbReference type="InterPro" id="IPR006020">
    <property type="entry name" value="PTB/PI_dom"/>
</dbReference>
<dbReference type="PANTHER" id="PTHR45945:SF3">
    <property type="entry name" value="REGULATOR OF G-PROTEIN SIGNALING LOCO"/>
    <property type="match status" value="1"/>
</dbReference>
<evidence type="ECO:0000256" key="2">
    <source>
        <dbReference type="SAM" id="MobiDB-lite"/>
    </source>
</evidence>
<feature type="compositionally biased region" description="Pro residues" evidence="2">
    <location>
        <begin position="1293"/>
        <end position="1309"/>
    </location>
</feature>
<evidence type="ECO:0000259" key="5">
    <source>
        <dbReference type="PROSITE" id="PS50132"/>
    </source>
</evidence>
<feature type="region of interest" description="Disordered" evidence="2">
    <location>
        <begin position="832"/>
        <end position="871"/>
    </location>
</feature>
<dbReference type="SUPFAM" id="SSF48097">
    <property type="entry name" value="Regulator of G-protein signaling, RGS"/>
    <property type="match status" value="1"/>
</dbReference>
<reference evidence="8" key="1">
    <citation type="submission" date="2025-08" db="UniProtKB">
        <authorList>
            <consortium name="RefSeq"/>
        </authorList>
    </citation>
    <scope>IDENTIFICATION</scope>
    <source>
        <tissue evidence="8">Gonads</tissue>
    </source>
</reference>
<feature type="compositionally biased region" description="Basic and acidic residues" evidence="2">
    <location>
        <begin position="1220"/>
        <end position="1230"/>
    </location>
</feature>
<keyword evidence="7" id="KW-1185">Reference proteome</keyword>
<keyword evidence="1" id="KW-0343">GTPase activation</keyword>
<dbReference type="GO" id="GO:0005096">
    <property type="term" value="F:GTPase activator activity"/>
    <property type="evidence" value="ECO:0007669"/>
    <property type="project" value="UniProtKB-KW"/>
</dbReference>
<dbReference type="GO" id="GO:0005886">
    <property type="term" value="C:plasma membrane"/>
    <property type="evidence" value="ECO:0007669"/>
    <property type="project" value="TreeGrafter"/>
</dbReference>
<organism evidence="7 8">
    <name type="scientific">Sitophilus oryzae</name>
    <name type="common">Rice weevil</name>
    <name type="synonym">Curculio oryzae</name>
    <dbReference type="NCBI Taxonomy" id="7048"/>
    <lineage>
        <taxon>Eukaryota</taxon>
        <taxon>Metazoa</taxon>
        <taxon>Ecdysozoa</taxon>
        <taxon>Arthropoda</taxon>
        <taxon>Hexapoda</taxon>
        <taxon>Insecta</taxon>
        <taxon>Pterygota</taxon>
        <taxon>Neoptera</taxon>
        <taxon>Endopterygota</taxon>
        <taxon>Coleoptera</taxon>
        <taxon>Polyphaga</taxon>
        <taxon>Cucujiformia</taxon>
        <taxon>Curculionidae</taxon>
        <taxon>Dryophthorinae</taxon>
        <taxon>Sitophilus</taxon>
    </lineage>
</organism>
<dbReference type="CDD" id="cd01817">
    <property type="entry name" value="RBD1_RGS12_like"/>
    <property type="match status" value="1"/>
</dbReference>
<dbReference type="RefSeq" id="XP_030765091.1">
    <property type="nucleotide sequence ID" value="XM_030909231.1"/>
</dbReference>
<dbReference type="Gene3D" id="1.10.196.10">
    <property type="match status" value="1"/>
</dbReference>
<dbReference type="PROSITE" id="PS50106">
    <property type="entry name" value="PDZ"/>
    <property type="match status" value="1"/>
</dbReference>
<feature type="domain" description="PDZ" evidence="4">
    <location>
        <begin position="22"/>
        <end position="99"/>
    </location>
</feature>
<dbReference type="PROSITE" id="PS01179">
    <property type="entry name" value="PID"/>
    <property type="match status" value="1"/>
</dbReference>
<dbReference type="InterPro" id="IPR016137">
    <property type="entry name" value="RGS"/>
</dbReference>
<dbReference type="GO" id="GO:0008277">
    <property type="term" value="P:regulation of G protein-coupled receptor signaling pathway"/>
    <property type="evidence" value="ECO:0007669"/>
    <property type="project" value="TreeGrafter"/>
</dbReference>
<dbReference type="KEGG" id="soy:115889285"/>
<dbReference type="Pfam" id="PF00595">
    <property type="entry name" value="PDZ"/>
    <property type="match status" value="1"/>
</dbReference>
<dbReference type="InterPro" id="IPR001478">
    <property type="entry name" value="PDZ"/>
</dbReference>
<dbReference type="OrthoDB" id="196547at2759"/>
<name>A0A6J2YP69_SITOR</name>
<dbReference type="SMART" id="SM00315">
    <property type="entry name" value="RGS"/>
    <property type="match status" value="1"/>
</dbReference>
<dbReference type="PANTHER" id="PTHR45945">
    <property type="entry name" value="REGULATOR OF G-PROTEIN SIGNALING LOCO"/>
    <property type="match status" value="1"/>
</dbReference>
<protein>
    <submittedName>
        <fullName evidence="8">Regulator of G-protein signaling loco</fullName>
    </submittedName>
</protein>
<dbReference type="GO" id="GO:0048699">
    <property type="term" value="P:generation of neurons"/>
    <property type="evidence" value="ECO:0007669"/>
    <property type="project" value="UniProtKB-ARBA"/>
</dbReference>
<dbReference type="FunFam" id="1.10.167.10:FF:000001">
    <property type="entry name" value="Putative regulator of g-protein signaling 12"/>
    <property type="match status" value="1"/>
</dbReference>
<evidence type="ECO:0000313" key="7">
    <source>
        <dbReference type="Proteomes" id="UP000504635"/>
    </source>
</evidence>
<dbReference type="CDD" id="cd17067">
    <property type="entry name" value="RBD2_RGS12_like"/>
    <property type="match status" value="1"/>
</dbReference>
<dbReference type="FunCoup" id="A0A6J2YP69">
    <property type="interactions" value="812"/>
</dbReference>
<dbReference type="Proteomes" id="UP000504635">
    <property type="component" value="Unplaced"/>
</dbReference>
<dbReference type="PROSITE" id="PS50898">
    <property type="entry name" value="RBD"/>
    <property type="match status" value="2"/>
</dbReference>
<gene>
    <name evidence="8" type="primary">LOC115889285</name>
</gene>
<feature type="compositionally biased region" description="Basic and acidic residues" evidence="2">
    <location>
        <begin position="1105"/>
        <end position="1125"/>
    </location>
</feature>
<dbReference type="InterPro" id="IPR003116">
    <property type="entry name" value="RBD_dom"/>
</dbReference>